<name>A0A9P1M8K2_9PEZI</name>
<protein>
    <submittedName>
        <fullName evidence="1">Uncharacterized protein</fullName>
    </submittedName>
</protein>
<evidence type="ECO:0000313" key="1">
    <source>
        <dbReference type="EMBL" id="CAI4211738.1"/>
    </source>
</evidence>
<evidence type="ECO:0000313" key="2">
    <source>
        <dbReference type="Proteomes" id="UP000838763"/>
    </source>
</evidence>
<comment type="caution">
    <text evidence="1">The sequence shown here is derived from an EMBL/GenBank/DDBJ whole genome shotgun (WGS) entry which is preliminary data.</text>
</comment>
<accession>A0A9P1M8K2</accession>
<reference evidence="1" key="1">
    <citation type="submission" date="2022-11" db="EMBL/GenBank/DDBJ databases">
        <authorList>
            <person name="Scott C."/>
            <person name="Bruce N."/>
        </authorList>
    </citation>
    <scope>NUCLEOTIDE SEQUENCE</scope>
</reference>
<dbReference type="Proteomes" id="UP000838763">
    <property type="component" value="Unassembled WGS sequence"/>
</dbReference>
<organism evidence="1 2">
    <name type="scientific">Parascedosporium putredinis</name>
    <dbReference type="NCBI Taxonomy" id="1442378"/>
    <lineage>
        <taxon>Eukaryota</taxon>
        <taxon>Fungi</taxon>
        <taxon>Dikarya</taxon>
        <taxon>Ascomycota</taxon>
        <taxon>Pezizomycotina</taxon>
        <taxon>Sordariomycetes</taxon>
        <taxon>Hypocreomycetidae</taxon>
        <taxon>Microascales</taxon>
        <taxon>Microascaceae</taxon>
        <taxon>Parascedosporium</taxon>
    </lineage>
</organism>
<keyword evidence="2" id="KW-1185">Reference proteome</keyword>
<gene>
    <name evidence="1" type="ORF">PPNO1_LOCUS1512</name>
</gene>
<dbReference type="AlphaFoldDB" id="A0A9P1M8K2"/>
<dbReference type="EMBL" id="CALLCH030000002">
    <property type="protein sequence ID" value="CAI4211738.1"/>
    <property type="molecule type" value="Genomic_DNA"/>
</dbReference>
<sequence length="101" mass="11250">MKVYFILGVFRGHGITLGRYAVIRVLELLGLFQNECVGPGIKPSAFFEDPRKNGFGVARPASLFGGKSSLVILSCRKYQYQRHSRAGKELGFIKGEDILEE</sequence>
<proteinExistence type="predicted"/>